<reference evidence="3 4" key="1">
    <citation type="submission" date="2012-05" db="EMBL/GenBank/DDBJ databases">
        <title>Recombination and specialization in a pathogen metapopulation.</title>
        <authorList>
            <person name="Gardiner A."/>
            <person name="Kemen E."/>
            <person name="Schultz-Larsen T."/>
            <person name="MacLean D."/>
            <person name="Van Oosterhout C."/>
            <person name="Jones J.D.G."/>
        </authorList>
    </citation>
    <scope>NUCLEOTIDE SEQUENCE [LARGE SCALE GENOMIC DNA]</scope>
    <source>
        <strain evidence="3 4">Ac Nc2</strain>
    </source>
</reference>
<proteinExistence type="predicted"/>
<name>A0A024GVC9_9STRA</name>
<dbReference type="Proteomes" id="UP000053237">
    <property type="component" value="Unassembled WGS sequence"/>
</dbReference>
<dbReference type="InterPro" id="IPR036770">
    <property type="entry name" value="Ankyrin_rpt-contain_sf"/>
</dbReference>
<gene>
    <name evidence="3" type="ORF">BN9_124440</name>
</gene>
<dbReference type="PANTHER" id="PTHR24198">
    <property type="entry name" value="ANKYRIN REPEAT AND PROTEIN KINASE DOMAIN-CONTAINING PROTEIN"/>
    <property type="match status" value="1"/>
</dbReference>
<organism evidence="3 4">
    <name type="scientific">Albugo candida</name>
    <dbReference type="NCBI Taxonomy" id="65357"/>
    <lineage>
        <taxon>Eukaryota</taxon>
        <taxon>Sar</taxon>
        <taxon>Stramenopiles</taxon>
        <taxon>Oomycota</taxon>
        <taxon>Peronosporomycetes</taxon>
        <taxon>Albuginales</taxon>
        <taxon>Albuginaceae</taxon>
        <taxon>Albugo</taxon>
    </lineage>
</organism>
<comment type="caution">
    <text evidence="3">The sequence shown here is derived from an EMBL/GenBank/DDBJ whole genome shotgun (WGS) entry which is preliminary data.</text>
</comment>
<dbReference type="SMART" id="SM00248">
    <property type="entry name" value="ANK"/>
    <property type="match status" value="4"/>
</dbReference>
<dbReference type="InParanoid" id="A0A024GVC9"/>
<evidence type="ECO:0000256" key="1">
    <source>
        <dbReference type="ARBA" id="ARBA00022737"/>
    </source>
</evidence>
<accession>A0A024GVC9</accession>
<dbReference type="Gene3D" id="1.25.40.20">
    <property type="entry name" value="Ankyrin repeat-containing domain"/>
    <property type="match status" value="1"/>
</dbReference>
<keyword evidence="4" id="KW-1185">Reference proteome</keyword>
<dbReference type="OrthoDB" id="6781668at2759"/>
<dbReference type="PANTHER" id="PTHR24198:SF165">
    <property type="entry name" value="ANKYRIN REPEAT-CONTAINING PROTEIN-RELATED"/>
    <property type="match status" value="1"/>
</dbReference>
<evidence type="ECO:0000313" key="4">
    <source>
        <dbReference type="Proteomes" id="UP000053237"/>
    </source>
</evidence>
<keyword evidence="2" id="KW-0040">ANK repeat</keyword>
<dbReference type="EMBL" id="CAIX01000565">
    <property type="protein sequence ID" value="CCI50550.1"/>
    <property type="molecule type" value="Genomic_DNA"/>
</dbReference>
<dbReference type="InterPro" id="IPR002110">
    <property type="entry name" value="Ankyrin_rpt"/>
</dbReference>
<protein>
    <submittedName>
        <fullName evidence="3">Uncharacterized protein</fullName>
    </submittedName>
</protein>
<keyword evidence="1" id="KW-0677">Repeat</keyword>
<sequence length="368" mass="41592">MTLFVMNEKNRKQHHIYDQFANTKYDDRNIFDACTHGDFPLVVLLWGMAMANPALNHYDLYNTSDENENTILHYAAASPTDSVDIVHFLLQQLQLYFQQVVELQMAHNDILNARNAFYETPLIRAAHEGNLRVVHNLCMMPDIDILAADSLGNTAAHHAAVMGHIDTLHYLLECEKLAKNKGLKLMLEEPTKPLGGVDEYGRDVLHHAVENEQIVLAQYVLSRGDFDIMRADESNLTPRKKAESAPLMRELDLDTKSPLKVNQTDSNHCDPVSIVYMIVFTMPLYTMEQFISLVDTLITRTLLVMLAALVFGSTFSCSFHLDLLSSFTKTTQKTFTYWNRSPALKSASCSKKKNIIHPSCADLPSNVS</sequence>
<evidence type="ECO:0000256" key="2">
    <source>
        <dbReference type="ARBA" id="ARBA00023043"/>
    </source>
</evidence>
<dbReference type="AlphaFoldDB" id="A0A024GVC9"/>
<dbReference type="SUPFAM" id="SSF48403">
    <property type="entry name" value="Ankyrin repeat"/>
    <property type="match status" value="1"/>
</dbReference>
<evidence type="ECO:0000313" key="3">
    <source>
        <dbReference type="EMBL" id="CCI50550.1"/>
    </source>
</evidence>
<dbReference type="Pfam" id="PF12796">
    <property type="entry name" value="Ank_2"/>
    <property type="match status" value="1"/>
</dbReference>